<feature type="binding site" evidence="11">
    <location>
        <begin position="114"/>
        <end position="120"/>
    </location>
    <ligand>
        <name>UMP</name>
        <dbReference type="ChEBI" id="CHEBI:57865"/>
    </ligand>
</feature>
<feature type="binding site" evidence="11">
    <location>
        <position position="140"/>
    </location>
    <ligand>
        <name>ATP</name>
        <dbReference type="ChEBI" id="CHEBI:30616"/>
    </ligand>
</feature>
<comment type="subcellular location">
    <subcellularLocation>
        <location evidence="1 11">Cytoplasm</location>
    </subcellularLocation>
</comment>
<dbReference type="UniPathway" id="UPA00159">
    <property type="reaction ID" value="UER00275"/>
</dbReference>
<keyword evidence="8 11" id="KW-0067">ATP-binding</keyword>
<keyword evidence="6 11" id="KW-0547">Nucleotide-binding</keyword>
<dbReference type="Gene3D" id="3.40.1160.10">
    <property type="entry name" value="Acetylglutamate kinase-like"/>
    <property type="match status" value="1"/>
</dbReference>
<evidence type="ECO:0000313" key="14">
    <source>
        <dbReference type="Proteomes" id="UP000607197"/>
    </source>
</evidence>
<evidence type="ECO:0000256" key="4">
    <source>
        <dbReference type="ARBA" id="ARBA00022490"/>
    </source>
</evidence>
<dbReference type="GO" id="GO:0006225">
    <property type="term" value="P:UDP biosynthetic process"/>
    <property type="evidence" value="ECO:0007669"/>
    <property type="project" value="TreeGrafter"/>
</dbReference>
<dbReference type="GO" id="GO:0005524">
    <property type="term" value="F:ATP binding"/>
    <property type="evidence" value="ECO:0007669"/>
    <property type="project" value="UniProtKB-KW"/>
</dbReference>
<organism evidence="13 14">
    <name type="scientific">Halocalculus aciditolerans</name>
    <dbReference type="NCBI Taxonomy" id="1383812"/>
    <lineage>
        <taxon>Archaea</taxon>
        <taxon>Methanobacteriati</taxon>
        <taxon>Methanobacteriota</taxon>
        <taxon>Stenosarchaea group</taxon>
        <taxon>Halobacteria</taxon>
        <taxon>Halobacteriales</taxon>
        <taxon>Halobacteriaceae</taxon>
        <taxon>Halocalculus</taxon>
    </lineage>
</organism>
<comment type="pathway">
    <text evidence="2 11">Pyrimidine metabolism; CTP biosynthesis via de novo pathway; UDP from UMP (UMPK route): step 1/1.</text>
</comment>
<dbReference type="SUPFAM" id="SSF53633">
    <property type="entry name" value="Carbamate kinase-like"/>
    <property type="match status" value="1"/>
</dbReference>
<dbReference type="RefSeq" id="WP_188975581.1">
    <property type="nucleotide sequence ID" value="NZ_BMPG01000001.1"/>
</dbReference>
<comment type="function">
    <text evidence="11">Catalyzes the reversible phosphorylation of UMP to UDP.</text>
</comment>
<dbReference type="PANTHER" id="PTHR42833">
    <property type="entry name" value="URIDYLATE KINASE"/>
    <property type="match status" value="1"/>
</dbReference>
<evidence type="ECO:0000256" key="11">
    <source>
        <dbReference type="HAMAP-Rule" id="MF_01220"/>
    </source>
</evidence>
<keyword evidence="4 11" id="KW-0963">Cytoplasm</keyword>
<comment type="subunit">
    <text evidence="11">Homohexamer.</text>
</comment>
<evidence type="ECO:0000259" key="12">
    <source>
        <dbReference type="Pfam" id="PF00696"/>
    </source>
</evidence>
<keyword evidence="14" id="KW-1185">Reference proteome</keyword>
<comment type="caution">
    <text evidence="11">Lacks conserved residue(s) required for the propagation of feature annotation.</text>
</comment>
<feature type="binding site" evidence="11">
    <location>
        <position position="44"/>
    </location>
    <ligand>
        <name>UMP</name>
        <dbReference type="ChEBI" id="CHEBI:57865"/>
    </ligand>
</feature>
<keyword evidence="9 11" id="KW-0665">Pyrimidine biosynthesis</keyword>
<evidence type="ECO:0000256" key="9">
    <source>
        <dbReference type="ARBA" id="ARBA00022975"/>
    </source>
</evidence>
<feature type="binding site" evidence="11">
    <location>
        <position position="49"/>
    </location>
    <ligand>
        <name>ATP</name>
        <dbReference type="ChEBI" id="CHEBI:30616"/>
    </ligand>
</feature>
<dbReference type="InterPro" id="IPR011817">
    <property type="entry name" value="Uridylate_kinase"/>
</dbReference>
<dbReference type="GO" id="GO:0033862">
    <property type="term" value="F:UMP kinase activity"/>
    <property type="evidence" value="ECO:0007669"/>
    <property type="project" value="UniProtKB-EC"/>
</dbReference>
<dbReference type="GO" id="GO:0005737">
    <property type="term" value="C:cytoplasm"/>
    <property type="evidence" value="ECO:0007669"/>
    <property type="project" value="UniProtKB-SubCell"/>
</dbReference>
<comment type="activity regulation">
    <text evidence="11">Inhibited by UTP.</text>
</comment>
<dbReference type="EMBL" id="BMPG01000001">
    <property type="protein sequence ID" value="GGL50161.1"/>
    <property type="molecule type" value="Genomic_DNA"/>
</dbReference>
<evidence type="ECO:0000256" key="2">
    <source>
        <dbReference type="ARBA" id="ARBA00004791"/>
    </source>
</evidence>
<evidence type="ECO:0000256" key="10">
    <source>
        <dbReference type="ARBA" id="ARBA00047767"/>
    </source>
</evidence>
<dbReference type="PIRSF" id="PIRSF005650">
    <property type="entry name" value="Uridylate_kin"/>
    <property type="match status" value="1"/>
</dbReference>
<feature type="domain" description="Aspartate/glutamate/uridylate kinase" evidence="12">
    <location>
        <begin position="1"/>
        <end position="203"/>
    </location>
</feature>
<keyword evidence="7 11" id="KW-0418">Kinase</keyword>
<dbReference type="GO" id="GO:0044210">
    <property type="term" value="P:'de novo' CTP biosynthetic process"/>
    <property type="evidence" value="ECO:0007669"/>
    <property type="project" value="UniProtKB-UniRule"/>
</dbReference>
<dbReference type="InterPro" id="IPR001048">
    <property type="entry name" value="Asp/Glu/Uridylate_kinase"/>
</dbReference>
<feature type="binding site" evidence="11">
    <location>
        <begin position="9"/>
        <end position="10"/>
    </location>
    <ligand>
        <name>ATP</name>
        <dbReference type="ChEBI" id="CHEBI:30616"/>
    </ligand>
</feature>
<dbReference type="PANTHER" id="PTHR42833:SF4">
    <property type="entry name" value="URIDYLATE KINASE PUMPKIN, CHLOROPLASTIC"/>
    <property type="match status" value="1"/>
</dbReference>
<comment type="caution">
    <text evidence="13">The sequence shown here is derived from an EMBL/GenBank/DDBJ whole genome shotgun (WGS) entry which is preliminary data.</text>
</comment>
<evidence type="ECO:0000256" key="7">
    <source>
        <dbReference type="ARBA" id="ARBA00022777"/>
    </source>
</evidence>
<evidence type="ECO:0000256" key="6">
    <source>
        <dbReference type="ARBA" id="ARBA00022741"/>
    </source>
</evidence>
<dbReference type="AlphaFoldDB" id="A0A830F8E7"/>
<dbReference type="OrthoDB" id="372251at2157"/>
<comment type="catalytic activity">
    <reaction evidence="10 11">
        <text>UMP + ATP = UDP + ADP</text>
        <dbReference type="Rhea" id="RHEA:24400"/>
        <dbReference type="ChEBI" id="CHEBI:30616"/>
        <dbReference type="ChEBI" id="CHEBI:57865"/>
        <dbReference type="ChEBI" id="CHEBI:58223"/>
        <dbReference type="ChEBI" id="CHEBI:456216"/>
        <dbReference type="EC" id="2.7.4.22"/>
    </reaction>
</comment>
<feature type="binding site" evidence="11">
    <location>
        <position position="149"/>
    </location>
    <ligand>
        <name>ATP</name>
        <dbReference type="ChEBI" id="CHEBI:30616"/>
    </ligand>
</feature>
<accession>A0A830F8E7</accession>
<dbReference type="InterPro" id="IPR036393">
    <property type="entry name" value="AceGlu_kinase-like_sf"/>
</dbReference>
<protein>
    <recommendedName>
        <fullName evidence="11">Uridylate kinase</fullName>
        <shortName evidence="11">UK</shortName>
        <ecNumber evidence="11">2.7.4.22</ecNumber>
    </recommendedName>
    <alternativeName>
        <fullName evidence="11">Uridine monophosphate kinase</fullName>
        <shortName evidence="11">UMP kinase</shortName>
        <shortName evidence="11">UMPK</shortName>
    </alternativeName>
</protein>
<feature type="binding site" evidence="11">
    <location>
        <position position="66"/>
    </location>
    <ligand>
        <name>UMP</name>
        <dbReference type="ChEBI" id="CHEBI:57865"/>
    </ligand>
</feature>
<gene>
    <name evidence="11" type="primary">pyrH</name>
    <name evidence="13" type="ORF">GCM10009039_05410</name>
</gene>
<feature type="binding site" evidence="11">
    <location>
        <position position="45"/>
    </location>
    <ligand>
        <name>ATP</name>
        <dbReference type="ChEBI" id="CHEBI:30616"/>
    </ligand>
</feature>
<evidence type="ECO:0000313" key="13">
    <source>
        <dbReference type="EMBL" id="GGL50161.1"/>
    </source>
</evidence>
<dbReference type="HAMAP" id="MF_01220_A">
    <property type="entry name" value="PyrH_A"/>
    <property type="match status" value="1"/>
</dbReference>
<keyword evidence="5 11" id="KW-0808">Transferase</keyword>
<reference evidence="13" key="2">
    <citation type="submission" date="2020-09" db="EMBL/GenBank/DDBJ databases">
        <authorList>
            <person name="Sun Q."/>
            <person name="Ohkuma M."/>
        </authorList>
    </citation>
    <scope>NUCLEOTIDE SEQUENCE</scope>
    <source>
        <strain evidence="13">JCM 19596</strain>
    </source>
</reference>
<name>A0A830F8E7_9EURY</name>
<sequence>MRVVISIGGSVLAPDLQHERVNEHAAVVERLDDEGIDVGTVVGGGGVARQYIRAARELGANEIQLDDIGIAVTRLNARLLISALGDVAAPSPAEDYETAGAAMRRGDVTVMGGVVAGQTTDAVAAAFAEYVDADLLVFATSVPGVFSADPKKDDTAQRFDQITPGDLVDVIADIEMAAGANAPVDLLAAKLIERSGMRTIVLDGTDPERIERAVLDGEHEGTDIVPAGTEDDVSYWAR</sequence>
<dbReference type="EC" id="2.7.4.22" evidence="11"/>
<dbReference type="Pfam" id="PF00696">
    <property type="entry name" value="AA_kinase"/>
    <property type="match status" value="1"/>
</dbReference>
<evidence type="ECO:0000256" key="1">
    <source>
        <dbReference type="ARBA" id="ARBA00004496"/>
    </source>
</evidence>
<comment type="similarity">
    <text evidence="3 11">Belongs to the UMP kinase family.</text>
</comment>
<evidence type="ECO:0000256" key="3">
    <source>
        <dbReference type="ARBA" id="ARBA00007614"/>
    </source>
</evidence>
<evidence type="ECO:0000256" key="8">
    <source>
        <dbReference type="ARBA" id="ARBA00022840"/>
    </source>
</evidence>
<evidence type="ECO:0000256" key="5">
    <source>
        <dbReference type="ARBA" id="ARBA00022679"/>
    </source>
</evidence>
<feature type="binding site" evidence="11">
    <location>
        <position position="146"/>
    </location>
    <ligand>
        <name>ATP</name>
        <dbReference type="ChEBI" id="CHEBI:30616"/>
    </ligand>
</feature>
<reference evidence="13" key="1">
    <citation type="journal article" date="2014" name="Int. J. Syst. Evol. Microbiol.">
        <title>Complete genome sequence of Corynebacterium casei LMG S-19264T (=DSM 44701T), isolated from a smear-ripened cheese.</title>
        <authorList>
            <consortium name="US DOE Joint Genome Institute (JGI-PGF)"/>
            <person name="Walter F."/>
            <person name="Albersmeier A."/>
            <person name="Kalinowski J."/>
            <person name="Ruckert C."/>
        </authorList>
    </citation>
    <scope>NUCLEOTIDE SEQUENCE</scope>
    <source>
        <strain evidence="13">JCM 19596</strain>
    </source>
</reference>
<dbReference type="InterPro" id="IPR011818">
    <property type="entry name" value="Uridylate_kinase_arch/spir"/>
</dbReference>
<dbReference type="CDD" id="cd04253">
    <property type="entry name" value="AAK_UMPK-PyrH-Pf"/>
    <property type="match status" value="1"/>
</dbReference>
<dbReference type="Proteomes" id="UP000607197">
    <property type="component" value="Unassembled WGS sequence"/>
</dbReference>
<dbReference type="NCBIfam" id="TIGR02076">
    <property type="entry name" value="pyrH_arch"/>
    <property type="match status" value="1"/>
</dbReference>
<proteinExistence type="inferred from homology"/>